<evidence type="ECO:0000313" key="1">
    <source>
        <dbReference type="EMBL" id="EDK44180.1"/>
    </source>
</evidence>
<dbReference type="STRING" id="379508.A5DYC2"/>
<organism evidence="1 2">
    <name type="scientific">Lodderomyces elongisporus (strain ATCC 11503 / CBS 2605 / JCM 1781 / NBRC 1676 / NRRL YB-4239)</name>
    <name type="common">Yeast</name>
    <name type="synonym">Saccharomyces elongisporus</name>
    <dbReference type="NCBI Taxonomy" id="379508"/>
    <lineage>
        <taxon>Eukaryota</taxon>
        <taxon>Fungi</taxon>
        <taxon>Dikarya</taxon>
        <taxon>Ascomycota</taxon>
        <taxon>Saccharomycotina</taxon>
        <taxon>Pichiomycetes</taxon>
        <taxon>Debaryomycetaceae</taxon>
        <taxon>Candida/Lodderomyces clade</taxon>
        <taxon>Lodderomyces</taxon>
    </lineage>
</organism>
<keyword evidence="2" id="KW-1185">Reference proteome</keyword>
<reference evidence="1 2" key="1">
    <citation type="journal article" date="2009" name="Nature">
        <title>Evolution of pathogenicity and sexual reproduction in eight Candida genomes.</title>
        <authorList>
            <person name="Butler G."/>
            <person name="Rasmussen M.D."/>
            <person name="Lin M.F."/>
            <person name="Santos M.A."/>
            <person name="Sakthikumar S."/>
            <person name="Munro C.A."/>
            <person name="Rheinbay E."/>
            <person name="Grabherr M."/>
            <person name="Forche A."/>
            <person name="Reedy J.L."/>
            <person name="Agrafioti I."/>
            <person name="Arnaud M.B."/>
            <person name="Bates S."/>
            <person name="Brown A.J."/>
            <person name="Brunke S."/>
            <person name="Costanzo M.C."/>
            <person name="Fitzpatrick D.A."/>
            <person name="de Groot P.W."/>
            <person name="Harris D."/>
            <person name="Hoyer L.L."/>
            <person name="Hube B."/>
            <person name="Klis F.M."/>
            <person name="Kodira C."/>
            <person name="Lennard N."/>
            <person name="Logue M.E."/>
            <person name="Martin R."/>
            <person name="Neiman A.M."/>
            <person name="Nikolaou E."/>
            <person name="Quail M.A."/>
            <person name="Quinn J."/>
            <person name="Santos M.C."/>
            <person name="Schmitzberger F.F."/>
            <person name="Sherlock G."/>
            <person name="Shah P."/>
            <person name="Silverstein K.A."/>
            <person name="Skrzypek M.S."/>
            <person name="Soll D."/>
            <person name="Staggs R."/>
            <person name="Stansfield I."/>
            <person name="Stumpf M.P."/>
            <person name="Sudbery P.E."/>
            <person name="Srikantha T."/>
            <person name="Zeng Q."/>
            <person name="Berman J."/>
            <person name="Berriman M."/>
            <person name="Heitman J."/>
            <person name="Gow N.A."/>
            <person name="Lorenz M.C."/>
            <person name="Birren B.W."/>
            <person name="Kellis M."/>
            <person name="Cuomo C.A."/>
        </authorList>
    </citation>
    <scope>NUCLEOTIDE SEQUENCE [LARGE SCALE GENOMIC DNA]</scope>
    <source>
        <strain evidence="2">ATCC 11503 / BCRC 21390 / CBS 2605 / JCM 1781 / NBRC 1676 / NRRL YB-4239</strain>
    </source>
</reference>
<evidence type="ECO:0008006" key="3">
    <source>
        <dbReference type="Google" id="ProtNLM"/>
    </source>
</evidence>
<dbReference type="OrthoDB" id="185373at2759"/>
<sequence>MRQTFMKLKPKTSGRSFTKPLDYQASDEIKKSFSRRLRDAVEDDHILPSRLAKGIFTNRDGKFSGNKGKASSLSSYRNLKQNLNRDLEQSLMRNLRRKQGTSQNSGKSKAISETKLKAEEIRLLSQSLKFLQSKYSSIPFLDDSGKIIDLQRLQPYDMKFNNPTSKLIFQNLLRIKELTKKQVPRTLSLTLLGTTSTQLSDPYFITNNALDLLKFDRDPARASYLCRISDKKSAIVGMNTIMEWHFAKKDQKAGIKAFHERRSSGIPCNPYTYLELFNGVAKTTAWGLAKREICEKMIEIFKSNRSEFLDAKDNKGFATSIFNACLSILVRNFDDLQAIAWGFFDELFGSNELELEQIYPDSQTFTILLQGVKKYAEHERSQVLADENLSSAVRLAKLLEIEANHVKVATAVFDKVRQAATPPKANLDAKKNQKNIHNWYKSRIEIDFPLFTTFLNSFCSRDAGTGEDLHSGSHYVYAQRALDILRIVSPDVEKMLKYISKDGLSVEPRLKAHTDMRVNKALKHGILTSSEADSTSIDDINPSAVIKDFDLSRFNPMVHMIHRGKFNTEAEPLIDLTRSVSGKDSVESMRSINKFMLNQVFETLINLGLFKEFVRAYYYASIEWGGVKLLLPELAEQDILKNFLPNMSVREFKTGRIPSIIDEASFDSFIYKIAEHGRYKGKTSTNVVLQMLRILVTPELTVNGIEPTMDHMNKICSIMVKDLHYYNDTHVKKSYTTRYAFSYRQLTDYLRNLIEFGEIHNMYISKSAKLYTPGYYHAFMEKVTKILQSAHWIDVEDCEKRYHITKLILKANILDYRPQIAALKPETRQRTRSIEKLVGETLSAMKDAGRNFEEDKKLRSVLKSLRAAESVKGDVKSLNKRLYDLISGELKAAPGANVATKKELGEEL</sequence>
<dbReference type="GeneID" id="5233471"/>
<dbReference type="eggNOG" id="ENOG502QSY4">
    <property type="taxonomic scope" value="Eukaryota"/>
</dbReference>
<dbReference type="KEGG" id="lel:PVL30_003207"/>
<accession>A5DYC2</accession>
<evidence type="ECO:0000313" key="2">
    <source>
        <dbReference type="Proteomes" id="UP000001996"/>
    </source>
</evidence>
<gene>
    <name evidence="1" type="ORF">LELG_02359</name>
</gene>
<dbReference type="OMA" id="THLIMEL"/>
<proteinExistence type="predicted"/>
<dbReference type="AlphaFoldDB" id="A5DYC2"/>
<dbReference type="InParanoid" id="A5DYC2"/>
<name>A5DYC2_LODEL</name>
<dbReference type="HOGENOM" id="CLU_015498_0_0_1"/>
<dbReference type="VEuPathDB" id="FungiDB:LELG_02359"/>
<dbReference type="Proteomes" id="UP000001996">
    <property type="component" value="Unassembled WGS sequence"/>
</dbReference>
<protein>
    <recommendedName>
        <fullName evidence="3">Mitochondrial group I intron splicing factor CCM1</fullName>
    </recommendedName>
</protein>
<dbReference type="EMBL" id="CH981526">
    <property type="protein sequence ID" value="EDK44180.1"/>
    <property type="molecule type" value="Genomic_DNA"/>
</dbReference>